<accession>A0A9Q1RTY7</accession>
<comment type="caution">
    <text evidence="1">The sequence shown here is derived from an EMBL/GenBank/DDBJ whole genome shotgun (WGS) entry which is preliminary data.</text>
</comment>
<evidence type="ECO:0000313" key="2">
    <source>
        <dbReference type="Proteomes" id="UP001152561"/>
    </source>
</evidence>
<dbReference type="Proteomes" id="UP001152561">
    <property type="component" value="Unassembled WGS sequence"/>
</dbReference>
<name>A0A9Q1RTY7_9SOLA</name>
<gene>
    <name evidence="1" type="ORF">K7X08_009262</name>
</gene>
<sequence>MKRYPKEAWDDLQKFLSSSAGRATISATQSRFEAATVIKKMCLKELTLGEILQILHMTDKSFNRITFHLELCKKLERNDYILGNFEHQLSLKGGGL</sequence>
<evidence type="ECO:0000313" key="1">
    <source>
        <dbReference type="EMBL" id="KAJ8572751.1"/>
    </source>
</evidence>
<keyword evidence="2" id="KW-1185">Reference proteome</keyword>
<reference evidence="2" key="1">
    <citation type="journal article" date="2023" name="Proc. Natl. Acad. Sci. U.S.A.">
        <title>Genomic and structural basis for evolution of tropane alkaloid biosynthesis.</title>
        <authorList>
            <person name="Wanga Y.-J."/>
            <person name="Taina T."/>
            <person name="Yua J.-Y."/>
            <person name="Lia J."/>
            <person name="Xua B."/>
            <person name="Chenc J."/>
            <person name="D'Auriad J.C."/>
            <person name="Huanga J.-P."/>
            <person name="Huanga S.-X."/>
        </authorList>
    </citation>
    <scope>NUCLEOTIDE SEQUENCE [LARGE SCALE GENOMIC DNA]</scope>
    <source>
        <strain evidence="2">cv. KIB-2019</strain>
    </source>
</reference>
<organism evidence="1 2">
    <name type="scientific">Anisodus acutangulus</name>
    <dbReference type="NCBI Taxonomy" id="402998"/>
    <lineage>
        <taxon>Eukaryota</taxon>
        <taxon>Viridiplantae</taxon>
        <taxon>Streptophyta</taxon>
        <taxon>Embryophyta</taxon>
        <taxon>Tracheophyta</taxon>
        <taxon>Spermatophyta</taxon>
        <taxon>Magnoliopsida</taxon>
        <taxon>eudicotyledons</taxon>
        <taxon>Gunneridae</taxon>
        <taxon>Pentapetalae</taxon>
        <taxon>asterids</taxon>
        <taxon>lamiids</taxon>
        <taxon>Solanales</taxon>
        <taxon>Solanaceae</taxon>
        <taxon>Solanoideae</taxon>
        <taxon>Hyoscyameae</taxon>
        <taxon>Anisodus</taxon>
    </lineage>
</organism>
<proteinExistence type="predicted"/>
<protein>
    <submittedName>
        <fullName evidence="1">Uncharacterized protein</fullName>
    </submittedName>
</protein>
<dbReference type="AlphaFoldDB" id="A0A9Q1RTY7"/>
<dbReference type="EMBL" id="JAJAGQ010000001">
    <property type="protein sequence ID" value="KAJ8572751.1"/>
    <property type="molecule type" value="Genomic_DNA"/>
</dbReference>
<dbReference type="OrthoDB" id="549353at2759"/>